<comment type="similarity">
    <text evidence="5">Belongs to the FNT transporter (TC 1.A.16) family.</text>
</comment>
<gene>
    <name evidence="7" type="ORF">MNEG_2340</name>
</gene>
<dbReference type="OrthoDB" id="4829at2759"/>
<reference evidence="7 8" key="1">
    <citation type="journal article" date="2013" name="BMC Genomics">
        <title>Reconstruction of the lipid metabolism for the microalga Monoraphidium neglectum from its genome sequence reveals characteristics suitable for biofuel production.</title>
        <authorList>
            <person name="Bogen C."/>
            <person name="Al-Dilaimi A."/>
            <person name="Albersmeier A."/>
            <person name="Wichmann J."/>
            <person name="Grundmann M."/>
            <person name="Rupp O."/>
            <person name="Lauersen K.J."/>
            <person name="Blifernez-Klassen O."/>
            <person name="Kalinowski J."/>
            <person name="Goesmann A."/>
            <person name="Mussgnug J.H."/>
            <person name="Kruse O."/>
        </authorList>
    </citation>
    <scope>NUCLEOTIDE SEQUENCE [LARGE SCALE GENOMIC DNA]</scope>
    <source>
        <strain evidence="7 8">SAG 48.87</strain>
    </source>
</reference>
<dbReference type="PANTHER" id="PTHR30520:SF6">
    <property type="entry name" value="FORMATE_NITRATE FAMILY TRANSPORTER (EUROFUNG)"/>
    <property type="match status" value="1"/>
</dbReference>
<evidence type="ECO:0000256" key="6">
    <source>
        <dbReference type="SAM" id="Phobius"/>
    </source>
</evidence>
<dbReference type="Proteomes" id="UP000054498">
    <property type="component" value="Unassembled WGS sequence"/>
</dbReference>
<dbReference type="GO" id="GO:0015499">
    <property type="term" value="F:formate transmembrane transporter activity"/>
    <property type="evidence" value="ECO:0007669"/>
    <property type="project" value="TreeGrafter"/>
</dbReference>
<comment type="subcellular location">
    <subcellularLocation>
        <location evidence="1">Membrane</location>
        <topology evidence="1">Multi-pass membrane protein</topology>
    </subcellularLocation>
</comment>
<evidence type="ECO:0000313" key="7">
    <source>
        <dbReference type="EMBL" id="KIZ05618.1"/>
    </source>
</evidence>
<keyword evidence="4 6" id="KW-0472">Membrane</keyword>
<dbReference type="Gene3D" id="1.20.1080.10">
    <property type="entry name" value="Glycerol uptake facilitator protein"/>
    <property type="match status" value="1"/>
</dbReference>
<sequence length="372" mass="39177">MSKHAYSLKASCDAAAAAAAFSKDPEAQLPLDFPQPHHGGCNGHSPCNGLGHSHGLGGFRAHPPPTSEPRGRPLILSPPETYAECARHGEEKARLGWLKLAMLTVIAGCYVGFGFSICLLIGGNIGMDILKERPGLFNLVFGAIGFPTGFTFIVICGGELFTSLCAYMAAAWWEGRATAGACIRLWVVSWVGNFVGTAIFVGLMVASGAFDGKDAYAMILATKKTHHGFGACFVLGVLCNWLVCIATWQANAAQDMTGKFIAIWLPISAFVMLGCEHIVADMYLLPLSIALGHPSLTAFDVAIGTLLPTTLGNWFGGAVCVATVYAFAYGTPNKTVTEWAARKARRDGADGGVSKGGAGFKADGFANPQLRV</sequence>
<feature type="transmembrane region" description="Helical" evidence="6">
    <location>
        <begin position="185"/>
        <end position="207"/>
    </location>
</feature>
<evidence type="ECO:0000256" key="3">
    <source>
        <dbReference type="ARBA" id="ARBA00022989"/>
    </source>
</evidence>
<feature type="transmembrane region" description="Helical" evidence="6">
    <location>
        <begin position="100"/>
        <end position="123"/>
    </location>
</feature>
<keyword evidence="2 6" id="KW-0812">Transmembrane</keyword>
<keyword evidence="3 6" id="KW-1133">Transmembrane helix</keyword>
<dbReference type="InterPro" id="IPR024002">
    <property type="entry name" value="For/NO2_transpt_CS"/>
</dbReference>
<dbReference type="STRING" id="145388.A0A0D2K5F8"/>
<keyword evidence="8" id="KW-1185">Reference proteome</keyword>
<evidence type="ECO:0000256" key="4">
    <source>
        <dbReference type="ARBA" id="ARBA00023136"/>
    </source>
</evidence>
<dbReference type="GeneID" id="25735218"/>
<evidence type="ECO:0000313" key="8">
    <source>
        <dbReference type="Proteomes" id="UP000054498"/>
    </source>
</evidence>
<evidence type="ECO:0000256" key="1">
    <source>
        <dbReference type="ARBA" id="ARBA00004141"/>
    </source>
</evidence>
<protein>
    <submittedName>
        <fullName evidence="7">Putative transporter yrhG</fullName>
    </submittedName>
</protein>
<feature type="transmembrane region" description="Helical" evidence="6">
    <location>
        <begin position="260"/>
        <end position="285"/>
    </location>
</feature>
<dbReference type="PANTHER" id="PTHR30520">
    <property type="entry name" value="FORMATE TRANSPORTER-RELATED"/>
    <property type="match status" value="1"/>
</dbReference>
<evidence type="ECO:0000256" key="5">
    <source>
        <dbReference type="ARBA" id="ARBA00049660"/>
    </source>
</evidence>
<accession>A0A0D2K5F8</accession>
<dbReference type="Pfam" id="PF01226">
    <property type="entry name" value="Form_Nir_trans"/>
    <property type="match status" value="1"/>
</dbReference>
<feature type="transmembrane region" description="Helical" evidence="6">
    <location>
        <begin position="143"/>
        <end position="173"/>
    </location>
</feature>
<dbReference type="InterPro" id="IPR000292">
    <property type="entry name" value="For/NO2_transpt"/>
</dbReference>
<evidence type="ECO:0000256" key="2">
    <source>
        <dbReference type="ARBA" id="ARBA00022692"/>
    </source>
</evidence>
<dbReference type="KEGG" id="mng:MNEG_2340"/>
<name>A0A0D2K5F8_9CHLO</name>
<dbReference type="InterPro" id="IPR023271">
    <property type="entry name" value="Aquaporin-like"/>
</dbReference>
<organism evidence="7 8">
    <name type="scientific">Monoraphidium neglectum</name>
    <dbReference type="NCBI Taxonomy" id="145388"/>
    <lineage>
        <taxon>Eukaryota</taxon>
        <taxon>Viridiplantae</taxon>
        <taxon>Chlorophyta</taxon>
        <taxon>core chlorophytes</taxon>
        <taxon>Chlorophyceae</taxon>
        <taxon>CS clade</taxon>
        <taxon>Sphaeropleales</taxon>
        <taxon>Selenastraceae</taxon>
        <taxon>Monoraphidium</taxon>
    </lineage>
</organism>
<dbReference type="PROSITE" id="PS01005">
    <property type="entry name" value="FORMATE_NITRITE_TP_1"/>
    <property type="match status" value="1"/>
</dbReference>
<dbReference type="GO" id="GO:0005886">
    <property type="term" value="C:plasma membrane"/>
    <property type="evidence" value="ECO:0007669"/>
    <property type="project" value="TreeGrafter"/>
</dbReference>
<dbReference type="RefSeq" id="XP_013904637.1">
    <property type="nucleotide sequence ID" value="XM_014049183.1"/>
</dbReference>
<dbReference type="AlphaFoldDB" id="A0A0D2K5F8"/>
<feature type="transmembrane region" description="Helical" evidence="6">
    <location>
        <begin position="227"/>
        <end position="248"/>
    </location>
</feature>
<feature type="transmembrane region" description="Helical" evidence="6">
    <location>
        <begin position="305"/>
        <end position="328"/>
    </location>
</feature>
<dbReference type="EMBL" id="KK100481">
    <property type="protein sequence ID" value="KIZ05618.1"/>
    <property type="molecule type" value="Genomic_DNA"/>
</dbReference>
<proteinExistence type="inferred from homology"/>